<evidence type="ECO:0000313" key="1">
    <source>
        <dbReference type="EMBL" id="SVE16575.1"/>
    </source>
</evidence>
<sequence>IADSLVLELIPVEGLVLERVNPEKTLENGTWNGNWSAVVEPGKWILRATSEELDIIAMSLIDVDAIVGGPQGEVELTAGGWLLLGTNWLDYDGISRTLGDTDVDSADIEGEPEVILNIGMGIKWSEQVDQSGTLSLLLPAGTIDTSCEFEVFQRNLTMEYSGGQGVTVRGGQETPLTILSHVRVVNRDIEINTSNASGMDPSHPGNPDDVMLQLNNTSGGYESIEFTWEIEYLGHESFDDYTVVASV</sequence>
<name>A0A383BAX9_9ZZZZ</name>
<gene>
    <name evidence="1" type="ORF">METZ01_LOCUS469429</name>
</gene>
<feature type="non-terminal residue" evidence="1">
    <location>
        <position position="247"/>
    </location>
</feature>
<dbReference type="EMBL" id="UINC01198565">
    <property type="protein sequence ID" value="SVE16575.1"/>
    <property type="molecule type" value="Genomic_DNA"/>
</dbReference>
<dbReference type="AlphaFoldDB" id="A0A383BAX9"/>
<reference evidence="1" key="1">
    <citation type="submission" date="2018-05" db="EMBL/GenBank/DDBJ databases">
        <authorList>
            <person name="Lanie J.A."/>
            <person name="Ng W.-L."/>
            <person name="Kazmierczak K.M."/>
            <person name="Andrzejewski T.M."/>
            <person name="Davidsen T.M."/>
            <person name="Wayne K.J."/>
            <person name="Tettelin H."/>
            <person name="Glass J.I."/>
            <person name="Rusch D."/>
            <person name="Podicherti R."/>
            <person name="Tsui H.-C.T."/>
            <person name="Winkler M.E."/>
        </authorList>
    </citation>
    <scope>NUCLEOTIDE SEQUENCE</scope>
</reference>
<accession>A0A383BAX9</accession>
<protein>
    <submittedName>
        <fullName evidence="1">Uncharacterized protein</fullName>
    </submittedName>
</protein>
<organism evidence="1">
    <name type="scientific">marine metagenome</name>
    <dbReference type="NCBI Taxonomy" id="408172"/>
    <lineage>
        <taxon>unclassified sequences</taxon>
        <taxon>metagenomes</taxon>
        <taxon>ecological metagenomes</taxon>
    </lineage>
</organism>
<proteinExistence type="predicted"/>
<feature type="non-terminal residue" evidence="1">
    <location>
        <position position="1"/>
    </location>
</feature>